<evidence type="ECO:0000256" key="5">
    <source>
        <dbReference type="ARBA" id="ARBA00022692"/>
    </source>
</evidence>
<feature type="domain" description="PapC-like C-terminal" evidence="11">
    <location>
        <begin position="740"/>
        <end position="797"/>
    </location>
</feature>
<keyword evidence="8 9" id="KW-0998">Cell outer membrane</keyword>
<dbReference type="SUPFAM" id="SSF141729">
    <property type="entry name" value="FimD N-terminal domain-like"/>
    <property type="match status" value="1"/>
</dbReference>
<dbReference type="Gene3D" id="2.60.40.3110">
    <property type="match status" value="1"/>
</dbReference>
<organism evidence="13 14">
    <name type="scientific">Burkholderia ubonensis</name>
    <dbReference type="NCBI Taxonomy" id="101571"/>
    <lineage>
        <taxon>Bacteria</taxon>
        <taxon>Pseudomonadati</taxon>
        <taxon>Pseudomonadota</taxon>
        <taxon>Betaproteobacteria</taxon>
        <taxon>Burkholderiales</taxon>
        <taxon>Burkholderiaceae</taxon>
        <taxon>Burkholderia</taxon>
        <taxon>Burkholderia cepacia complex</taxon>
    </lineage>
</organism>
<dbReference type="InterPro" id="IPR042186">
    <property type="entry name" value="FimD_plug_dom"/>
</dbReference>
<dbReference type="EMBL" id="CP013422">
    <property type="protein sequence ID" value="AOJ78980.1"/>
    <property type="molecule type" value="Genomic_DNA"/>
</dbReference>
<dbReference type="InterPro" id="IPR018030">
    <property type="entry name" value="Fimbrial_membr_usher_CS"/>
</dbReference>
<evidence type="ECO:0000256" key="3">
    <source>
        <dbReference type="ARBA" id="ARBA00022448"/>
    </source>
</evidence>
<dbReference type="Pfam" id="PF00577">
    <property type="entry name" value="Usher"/>
    <property type="match status" value="1"/>
</dbReference>
<evidence type="ECO:0000313" key="13">
    <source>
        <dbReference type="EMBL" id="AOJ78980.1"/>
    </source>
</evidence>
<dbReference type="PROSITE" id="PS01151">
    <property type="entry name" value="FIMBRIAL_USHER"/>
    <property type="match status" value="1"/>
</dbReference>
<evidence type="ECO:0000256" key="7">
    <source>
        <dbReference type="ARBA" id="ARBA00023136"/>
    </source>
</evidence>
<protein>
    <submittedName>
        <fullName evidence="13">Fimbrial protein</fullName>
    </submittedName>
</protein>
<keyword evidence="4" id="KW-1134">Transmembrane beta strand</keyword>
<accession>A0A1B4LP83</accession>
<comment type="similarity">
    <text evidence="2 9">Belongs to the fimbrial export usher family.</text>
</comment>
<feature type="chain" id="PRO_5008565224" evidence="10">
    <location>
        <begin position="24"/>
        <end position="825"/>
    </location>
</feature>
<dbReference type="GO" id="GO:0015473">
    <property type="term" value="F:fimbrial usher porin activity"/>
    <property type="evidence" value="ECO:0007669"/>
    <property type="project" value="InterPro"/>
</dbReference>
<dbReference type="InterPro" id="IPR037224">
    <property type="entry name" value="PapC_N_sf"/>
</dbReference>
<dbReference type="Proteomes" id="UP000243680">
    <property type="component" value="Chromosome 2"/>
</dbReference>
<evidence type="ECO:0000259" key="11">
    <source>
        <dbReference type="Pfam" id="PF13953"/>
    </source>
</evidence>
<dbReference type="Gene3D" id="3.10.20.410">
    <property type="match status" value="1"/>
</dbReference>
<gene>
    <name evidence="13" type="ORF">WJ35_29170</name>
</gene>
<keyword evidence="5 9" id="KW-0812">Transmembrane</keyword>
<reference evidence="13 14" key="1">
    <citation type="submission" date="2015-12" db="EMBL/GenBank/DDBJ databases">
        <title>Diversity of Burkholderia near neighbor genomes.</title>
        <authorList>
            <person name="Sahl J."/>
            <person name="Wagner D."/>
            <person name="Keim P."/>
        </authorList>
    </citation>
    <scope>NUCLEOTIDE SEQUENCE [LARGE SCALE GENOMIC DNA]</scope>
    <source>
        <strain evidence="13 14">MSMB0783</strain>
    </source>
</reference>
<evidence type="ECO:0000256" key="10">
    <source>
        <dbReference type="SAM" id="SignalP"/>
    </source>
</evidence>
<evidence type="ECO:0000256" key="1">
    <source>
        <dbReference type="ARBA" id="ARBA00004571"/>
    </source>
</evidence>
<evidence type="ECO:0000256" key="9">
    <source>
        <dbReference type="RuleBase" id="RU003884"/>
    </source>
</evidence>
<keyword evidence="3 9" id="KW-0813">Transport</keyword>
<dbReference type="GO" id="GO:0009279">
    <property type="term" value="C:cell outer membrane"/>
    <property type="evidence" value="ECO:0007669"/>
    <property type="project" value="UniProtKB-SubCell"/>
</dbReference>
<evidence type="ECO:0000256" key="8">
    <source>
        <dbReference type="ARBA" id="ARBA00023237"/>
    </source>
</evidence>
<dbReference type="GO" id="GO:0009297">
    <property type="term" value="P:pilus assembly"/>
    <property type="evidence" value="ECO:0007669"/>
    <property type="project" value="InterPro"/>
</dbReference>
<comment type="subcellular location">
    <subcellularLocation>
        <location evidence="1 9">Cell outer membrane</location>
        <topology evidence="1 9">Multi-pass membrane protein</topology>
    </subcellularLocation>
</comment>
<dbReference type="Pfam" id="PF13953">
    <property type="entry name" value="PapC_C"/>
    <property type="match status" value="1"/>
</dbReference>
<dbReference type="PANTHER" id="PTHR30451">
    <property type="entry name" value="OUTER MEMBRANE USHER PROTEIN"/>
    <property type="match status" value="1"/>
</dbReference>
<dbReference type="AlphaFoldDB" id="A0A1B4LP83"/>
<evidence type="ECO:0000259" key="12">
    <source>
        <dbReference type="Pfam" id="PF13954"/>
    </source>
</evidence>
<dbReference type="InterPro" id="IPR000015">
    <property type="entry name" value="Fimb_usher"/>
</dbReference>
<feature type="domain" description="PapC N-terminal" evidence="12">
    <location>
        <begin position="25"/>
        <end position="167"/>
    </location>
</feature>
<keyword evidence="7 9" id="KW-0472">Membrane</keyword>
<dbReference type="Gene3D" id="2.60.40.2070">
    <property type="match status" value="1"/>
</dbReference>
<name>A0A1B4LP83_9BURK</name>
<sequence length="825" mass="87595">MNTPRRLLGILVTCLLTAKTAHATEFNADFLDVDGAKDVDLAQFTHADYTVPGTYLLDVVVNGRLLAARAIDYVQGNQPGTSVACVPADLVAQIGLKQTLLATLPRTYDGRCIDLLAIDGASVRHDRASARLRIAIPQIAFEYSDPDYIPPAAWSDGIPGALLDYRVIGNTSHGHGTHSSTVQSYGTIGANAGAWRLRGDYQAQLASGGNANFGGSSKTFQFNRLYAFRAFPQIRSTVSLGQSYLNSDIFDTFALTGATIRSDDRMLPPSMRGYAPLISGVARTNATVTVSQQGRVLYVTRVSPGAFALQNINTSVQGTLDVTVQEEDGSEQRFTVQSAAVPFLARAGELRYRTAVGKPRLFGGAGIDPAFGFVEAAYGLPHEITIYGGALGASGYAALAFGVGKNLGAFGAVSADVTTVRARLWWSGETRVGRSYRFNYSKHFDSLDADVRFFGYRFSDRTYTSFPQYFGDPTAAGLAPGKQRYSISLAKRVMDVSTFVSYDHTSYWNRPSDERIGVTAATAVRIGSLRNVSLNLSAYRTRGGGGSGNQLFVSATIPFGSRQTVTTSVASTSGGGTNVTAGYLGGTDKGLSYSLYAGTTNGAASASGNLRKQFSSIIANVQAAANTRSNTSASIELDGSFVATQHGVTAHANSYNGDTRLLVSTDGVPDVPFSGTQASSDARGYAVIGAVSPFSTFDARVNTNRASLQTTVSNPVQRVVLTDGAIGYVHFDTTHGRNALVVLRLPSGKDAPFGASVVDRRTGKEVGIVGEHGVTYLTGVRKDAELVVRVVDRDICRLPVLPESMTLGADPVPLDCAEPDTLSRR</sequence>
<dbReference type="RefSeq" id="WP_069240576.1">
    <property type="nucleotide sequence ID" value="NZ_CP013422.1"/>
</dbReference>
<feature type="signal peptide" evidence="10">
    <location>
        <begin position="1"/>
        <end position="23"/>
    </location>
</feature>
<keyword evidence="6 10" id="KW-0732">Signal</keyword>
<evidence type="ECO:0000256" key="6">
    <source>
        <dbReference type="ARBA" id="ARBA00022729"/>
    </source>
</evidence>
<dbReference type="PANTHER" id="PTHR30451:SF4">
    <property type="entry name" value="OUTER MEMBRANE USHER PROTEIN YQIG-RELATED"/>
    <property type="match status" value="1"/>
</dbReference>
<evidence type="ECO:0000256" key="4">
    <source>
        <dbReference type="ARBA" id="ARBA00022452"/>
    </source>
</evidence>
<dbReference type="InterPro" id="IPR025949">
    <property type="entry name" value="PapC-like_C"/>
</dbReference>
<dbReference type="Gene3D" id="2.60.40.2610">
    <property type="entry name" value="Outer membrane usher protein FimD, plug domain"/>
    <property type="match status" value="1"/>
</dbReference>
<evidence type="ECO:0000313" key="14">
    <source>
        <dbReference type="Proteomes" id="UP000243680"/>
    </source>
</evidence>
<keyword evidence="9" id="KW-1029">Fimbrium biogenesis</keyword>
<dbReference type="InterPro" id="IPR025885">
    <property type="entry name" value="PapC_N"/>
</dbReference>
<proteinExistence type="inferred from homology"/>
<dbReference type="Pfam" id="PF13954">
    <property type="entry name" value="PapC_N"/>
    <property type="match status" value="1"/>
</dbReference>
<evidence type="ECO:0000256" key="2">
    <source>
        <dbReference type="ARBA" id="ARBA00008064"/>
    </source>
</evidence>
<dbReference type="InterPro" id="IPR043142">
    <property type="entry name" value="PapC-like_C_sf"/>
</dbReference>